<dbReference type="Proteomes" id="UP000887576">
    <property type="component" value="Unplaced"/>
</dbReference>
<accession>A0AC34R7U7</accession>
<organism evidence="1 2">
    <name type="scientific">Panagrolaimus sp. JU765</name>
    <dbReference type="NCBI Taxonomy" id="591449"/>
    <lineage>
        <taxon>Eukaryota</taxon>
        <taxon>Metazoa</taxon>
        <taxon>Ecdysozoa</taxon>
        <taxon>Nematoda</taxon>
        <taxon>Chromadorea</taxon>
        <taxon>Rhabditida</taxon>
        <taxon>Tylenchina</taxon>
        <taxon>Panagrolaimomorpha</taxon>
        <taxon>Panagrolaimoidea</taxon>
        <taxon>Panagrolaimidae</taxon>
        <taxon>Panagrolaimus</taxon>
    </lineage>
</organism>
<name>A0AC34R7U7_9BILA</name>
<evidence type="ECO:0000313" key="2">
    <source>
        <dbReference type="WBParaSite" id="JU765_v2.g4284.t1"/>
    </source>
</evidence>
<evidence type="ECO:0000313" key="1">
    <source>
        <dbReference type="Proteomes" id="UP000887576"/>
    </source>
</evidence>
<dbReference type="WBParaSite" id="JU765_v2.g4284.t1">
    <property type="protein sequence ID" value="JU765_v2.g4284.t1"/>
    <property type="gene ID" value="JU765_v2.g4284"/>
</dbReference>
<protein>
    <submittedName>
        <fullName evidence="2">Uncharacterized protein</fullName>
    </submittedName>
</protein>
<reference evidence="2" key="1">
    <citation type="submission" date="2022-11" db="UniProtKB">
        <authorList>
            <consortium name="WormBaseParasite"/>
        </authorList>
    </citation>
    <scope>IDENTIFICATION</scope>
</reference>
<proteinExistence type="predicted"/>
<sequence length="138" mass="16349">MEPGDQERDEELLDIFDEISEIEREGKEVKEVRHEDFDAPEDIEFLPTKEDYYNPDVFFFSVGPLINFKALNAEIRRRQAEQGLPLSEPYKEDKNSRKVTKLELYVLYKEKLLRRLEKAKKERDERLGINKANPTSSN</sequence>